<feature type="coiled-coil region" evidence="2">
    <location>
        <begin position="23"/>
        <end position="71"/>
    </location>
</feature>
<dbReference type="InterPro" id="IPR011055">
    <property type="entry name" value="Dup_hybrid_motif"/>
</dbReference>
<dbReference type="InterPro" id="IPR016047">
    <property type="entry name" value="M23ase_b-sheet_dom"/>
</dbReference>
<dbReference type="Gene3D" id="2.70.70.10">
    <property type="entry name" value="Glucose Permease (Domain IIA)"/>
    <property type="match status" value="1"/>
</dbReference>
<evidence type="ECO:0000256" key="2">
    <source>
        <dbReference type="SAM" id="Coils"/>
    </source>
</evidence>
<dbReference type="EMBL" id="CACVAZ010000117">
    <property type="protein sequence ID" value="CAA6817912.1"/>
    <property type="molecule type" value="Genomic_DNA"/>
</dbReference>
<dbReference type="AlphaFoldDB" id="A0A6S6TAQ0"/>
<keyword evidence="2" id="KW-0175">Coiled coil</keyword>
<feature type="coiled-coil region" evidence="2">
    <location>
        <begin position="149"/>
        <end position="242"/>
    </location>
</feature>
<sequence>MKFFLYIVLSFSLLFPASVESKIKQSKRALNSKKTEYKKMDRELSSVARKIEAAKQEQKKLESKLFLLSQNIKNNEVIFTTLQKEDKKYANSLIEFNSKIEKKQKKFLELVSKNFSLALALEELNQPTTDSVMMKEAYKLYEKKNSEEISKLTKDIEFLNSKKNILKTKKENIQKAIAVYQIEREEYRSKKEEQDKLLSNLARDRAIYKKRFDKIRASRKSLERKLAKLKIIKRSNDKAANEAKIAKAKRIARASVQSNTKAPRIIATPPSVKYQGGKTISPLKGARLIKKFGTYIDPIYKFKIFNKSITLKAPHVGSKVRSVLAGKVVFAENSGGMLGKVVIVEHANNMHTIYAKLSRLAPGIHVGKRLSHGTIIGKVDKSLMFEVTKSNKHMNPLKLISL</sequence>
<dbReference type="GO" id="GO:0004222">
    <property type="term" value="F:metalloendopeptidase activity"/>
    <property type="evidence" value="ECO:0007669"/>
    <property type="project" value="TreeGrafter"/>
</dbReference>
<name>A0A6S6TAQ0_9BACT</name>
<gene>
    <name evidence="4" type="ORF">HELGO_WM5322</name>
</gene>
<protein>
    <submittedName>
        <fullName evidence="4">Periplasmic protein</fullName>
    </submittedName>
</protein>
<dbReference type="Pfam" id="PF01551">
    <property type="entry name" value="Peptidase_M23"/>
    <property type="match status" value="1"/>
</dbReference>
<evidence type="ECO:0000256" key="1">
    <source>
        <dbReference type="ARBA" id="ARBA00022729"/>
    </source>
</evidence>
<evidence type="ECO:0000313" key="4">
    <source>
        <dbReference type="EMBL" id="CAA6817912.1"/>
    </source>
</evidence>
<dbReference type="CDD" id="cd12797">
    <property type="entry name" value="M23_peptidase"/>
    <property type="match status" value="1"/>
</dbReference>
<keyword evidence="1" id="KW-0732">Signal</keyword>
<dbReference type="InterPro" id="IPR050570">
    <property type="entry name" value="Cell_wall_metabolism_enzyme"/>
</dbReference>
<dbReference type="PANTHER" id="PTHR21666:SF289">
    <property type="entry name" value="L-ALA--D-GLU ENDOPEPTIDASE"/>
    <property type="match status" value="1"/>
</dbReference>
<dbReference type="PANTHER" id="PTHR21666">
    <property type="entry name" value="PEPTIDASE-RELATED"/>
    <property type="match status" value="1"/>
</dbReference>
<feature type="domain" description="M23ase beta-sheet core" evidence="3">
    <location>
        <begin position="306"/>
        <end position="396"/>
    </location>
</feature>
<proteinExistence type="predicted"/>
<dbReference type="SUPFAM" id="SSF51261">
    <property type="entry name" value="Duplicated hybrid motif"/>
    <property type="match status" value="1"/>
</dbReference>
<evidence type="ECO:0000259" key="3">
    <source>
        <dbReference type="Pfam" id="PF01551"/>
    </source>
</evidence>
<reference evidence="4" key="1">
    <citation type="submission" date="2020-01" db="EMBL/GenBank/DDBJ databases">
        <authorList>
            <person name="Meier V. D."/>
            <person name="Meier V D."/>
        </authorList>
    </citation>
    <scope>NUCLEOTIDE SEQUENCE</scope>
    <source>
        <strain evidence="4">HLG_WM_MAG_02</strain>
    </source>
</reference>
<accession>A0A6S6TAQ0</accession>
<organism evidence="4">
    <name type="scientific">uncultured Sulfurovum sp</name>
    <dbReference type="NCBI Taxonomy" id="269237"/>
    <lineage>
        <taxon>Bacteria</taxon>
        <taxon>Pseudomonadati</taxon>
        <taxon>Campylobacterota</taxon>
        <taxon>Epsilonproteobacteria</taxon>
        <taxon>Campylobacterales</taxon>
        <taxon>Sulfurovaceae</taxon>
        <taxon>Sulfurovum</taxon>
        <taxon>environmental samples</taxon>
    </lineage>
</organism>